<gene>
    <name evidence="1" type="ORF">CAPTEDRAFT_172911</name>
</gene>
<evidence type="ECO:0000313" key="1">
    <source>
        <dbReference type="EMBL" id="ELU17935.1"/>
    </source>
</evidence>
<dbReference type="Proteomes" id="UP000014760">
    <property type="component" value="Unassembled WGS sequence"/>
</dbReference>
<reference evidence="3" key="1">
    <citation type="submission" date="2012-12" db="EMBL/GenBank/DDBJ databases">
        <authorList>
            <person name="Hellsten U."/>
            <person name="Grimwood J."/>
            <person name="Chapman J.A."/>
            <person name="Shapiro H."/>
            <person name="Aerts A."/>
            <person name="Otillar R.P."/>
            <person name="Terry A.Y."/>
            <person name="Boore J.L."/>
            <person name="Simakov O."/>
            <person name="Marletaz F."/>
            <person name="Cho S.-J."/>
            <person name="Edsinger-Gonzales E."/>
            <person name="Havlak P."/>
            <person name="Kuo D.-H."/>
            <person name="Larsson T."/>
            <person name="Lv J."/>
            <person name="Arendt D."/>
            <person name="Savage R."/>
            <person name="Osoegawa K."/>
            <person name="de Jong P."/>
            <person name="Lindberg D.R."/>
            <person name="Seaver E.C."/>
            <person name="Weisblat D.A."/>
            <person name="Putnam N.H."/>
            <person name="Grigoriev I.V."/>
            <person name="Rokhsar D.S."/>
        </authorList>
    </citation>
    <scope>NUCLEOTIDE SEQUENCE</scope>
    <source>
        <strain evidence="3">I ESC-2004</strain>
    </source>
</reference>
<dbReference type="EMBL" id="AMQN01003931">
    <property type="status" value="NOT_ANNOTATED_CDS"/>
    <property type="molecule type" value="Genomic_DNA"/>
</dbReference>
<evidence type="ECO:0000313" key="3">
    <source>
        <dbReference type="Proteomes" id="UP000014760"/>
    </source>
</evidence>
<dbReference type="Pfam" id="PF10036">
    <property type="entry name" value="RLL"/>
    <property type="match status" value="1"/>
</dbReference>
<evidence type="ECO:0008006" key="4">
    <source>
        <dbReference type="Google" id="ProtNLM"/>
    </source>
</evidence>
<protein>
    <recommendedName>
        <fullName evidence="4">RNA transcription, translation and transport factor protein</fullName>
    </recommendedName>
</protein>
<evidence type="ECO:0000313" key="2">
    <source>
        <dbReference type="EnsemblMetazoa" id="CapteP172911"/>
    </source>
</evidence>
<name>R7VLV1_CAPTE</name>
<accession>R7VLV1</accession>
<dbReference type="PANTHER" id="PTHR15924">
    <property type="entry name" value="CLE"/>
    <property type="match status" value="1"/>
</dbReference>
<dbReference type="FunCoup" id="R7VLV1">
    <property type="interactions" value="1039"/>
</dbReference>
<dbReference type="EnsemblMetazoa" id="CapteT172911">
    <property type="protein sequence ID" value="CapteP172911"/>
    <property type="gene ID" value="CapteG172911"/>
</dbReference>
<dbReference type="AlphaFoldDB" id="R7VLV1"/>
<dbReference type="EMBL" id="KB292234">
    <property type="protein sequence ID" value="ELU17935.1"/>
    <property type="molecule type" value="Genomic_DNA"/>
</dbReference>
<reference evidence="1 3" key="2">
    <citation type="journal article" date="2013" name="Nature">
        <title>Insights into bilaterian evolution from three spiralian genomes.</title>
        <authorList>
            <person name="Simakov O."/>
            <person name="Marletaz F."/>
            <person name="Cho S.J."/>
            <person name="Edsinger-Gonzales E."/>
            <person name="Havlak P."/>
            <person name="Hellsten U."/>
            <person name="Kuo D.H."/>
            <person name="Larsson T."/>
            <person name="Lv J."/>
            <person name="Arendt D."/>
            <person name="Savage R."/>
            <person name="Osoegawa K."/>
            <person name="de Jong P."/>
            <person name="Grimwood J."/>
            <person name="Chapman J.A."/>
            <person name="Shapiro H."/>
            <person name="Aerts A."/>
            <person name="Otillar R.P."/>
            <person name="Terry A.Y."/>
            <person name="Boore J.L."/>
            <person name="Grigoriev I.V."/>
            <person name="Lindberg D.R."/>
            <person name="Seaver E.C."/>
            <person name="Weisblat D.A."/>
            <person name="Putnam N.H."/>
            <person name="Rokhsar D.S."/>
        </authorList>
    </citation>
    <scope>NUCLEOTIDE SEQUENCE</scope>
    <source>
        <strain evidence="1 3">I ESC-2004</strain>
    </source>
</reference>
<proteinExistence type="predicted"/>
<reference evidence="2" key="3">
    <citation type="submission" date="2015-06" db="UniProtKB">
        <authorList>
            <consortium name="EnsemblMetazoa"/>
        </authorList>
    </citation>
    <scope>IDENTIFICATION</scope>
</reference>
<sequence>MFRRKLTALDHPDPNGLNATDEEQFRKLMVWLEDQKIRHYKIEDRTALRNVCAGNWNDALKKYLEDISCPLRAHNRNELVDWLLGYAVRLEYGDNTDKYRTASNNVKSHTKSGNPLDLIDFNDADSKAGILSLAAILELPPHPDHIVQLKAISILVREKLSKDAIASVQKNGIPKPNTIPIEKLSLGFETSDYISQEAAKVLRLLYIRELRDLQNSANEAVVAVQTLTADPKTDTKLGKVGRG</sequence>
<dbReference type="OMA" id="YPMRILR"/>
<dbReference type="HOGENOM" id="CLU_075085_0_0_1"/>
<keyword evidence="3" id="KW-1185">Reference proteome</keyword>
<dbReference type="STRING" id="283909.R7VLV1"/>
<organism evidence="1">
    <name type="scientific">Capitella teleta</name>
    <name type="common">Polychaete worm</name>
    <dbReference type="NCBI Taxonomy" id="283909"/>
    <lineage>
        <taxon>Eukaryota</taxon>
        <taxon>Metazoa</taxon>
        <taxon>Spiralia</taxon>
        <taxon>Lophotrochozoa</taxon>
        <taxon>Annelida</taxon>
        <taxon>Polychaeta</taxon>
        <taxon>Sedentaria</taxon>
        <taxon>Scolecida</taxon>
        <taxon>Capitellidae</taxon>
        <taxon>Capitella</taxon>
    </lineage>
</organism>
<dbReference type="InterPro" id="IPR019265">
    <property type="entry name" value="RTRAF"/>
</dbReference>
<dbReference type="OrthoDB" id="514167at2759"/>